<comment type="function">
    <text evidence="1">Secreted metalloproteinase that allows assimilation of proteinaceous substrates.</text>
</comment>
<reference evidence="12 13" key="1">
    <citation type="journal article" date="2016" name="Sci. Rep.">
        <title>Insights into Adaptations to a Near-Obligate Nematode Endoparasitic Lifestyle from the Finished Genome of Drechmeria coniospora.</title>
        <authorList>
            <person name="Zhang L."/>
            <person name="Zhou Z."/>
            <person name="Guo Q."/>
            <person name="Fokkens L."/>
            <person name="Miskei M."/>
            <person name="Pocsi I."/>
            <person name="Zhang W."/>
            <person name="Chen M."/>
            <person name="Wang L."/>
            <person name="Sun Y."/>
            <person name="Donzelli B.G."/>
            <person name="Gibson D.M."/>
            <person name="Nelson D.R."/>
            <person name="Luo J.G."/>
            <person name="Rep M."/>
            <person name="Liu H."/>
            <person name="Yang S."/>
            <person name="Wang J."/>
            <person name="Krasnoff S.B."/>
            <person name="Xu Y."/>
            <person name="Molnar I."/>
            <person name="Lin M."/>
        </authorList>
    </citation>
    <scope>NUCLEOTIDE SEQUENCE [LARGE SCALE GENOMIC DNA]</scope>
    <source>
        <strain evidence="12 13">ARSEF 6962</strain>
    </source>
</reference>
<dbReference type="Gene3D" id="3.40.390.10">
    <property type="entry name" value="Collagenase (Catalytic Domain)"/>
    <property type="match status" value="1"/>
</dbReference>
<dbReference type="PANTHER" id="PTHR47466">
    <property type="match status" value="1"/>
</dbReference>
<evidence type="ECO:0000256" key="8">
    <source>
        <dbReference type="ARBA" id="ARBA00023049"/>
    </source>
</evidence>
<dbReference type="PANTHER" id="PTHR47466:SF1">
    <property type="entry name" value="METALLOPROTEASE MEP1 (AFU_ORTHOLOGUE AFUA_1G07730)-RELATED"/>
    <property type="match status" value="1"/>
</dbReference>
<dbReference type="InterPro" id="IPR024079">
    <property type="entry name" value="MetalloPept_cat_dom_sf"/>
</dbReference>
<evidence type="ECO:0000313" key="12">
    <source>
        <dbReference type="EMBL" id="KYK55229.1"/>
    </source>
</evidence>
<evidence type="ECO:0000256" key="9">
    <source>
        <dbReference type="ARBA" id="ARBA00023157"/>
    </source>
</evidence>
<dbReference type="SUPFAM" id="SSF55486">
    <property type="entry name" value="Metalloproteases ('zincins'), catalytic domain"/>
    <property type="match status" value="1"/>
</dbReference>
<dbReference type="GO" id="GO:0006508">
    <property type="term" value="P:proteolysis"/>
    <property type="evidence" value="ECO:0007669"/>
    <property type="project" value="UniProtKB-KW"/>
</dbReference>
<keyword evidence="3" id="KW-0645">Protease</keyword>
<dbReference type="RefSeq" id="XP_040654581.1">
    <property type="nucleotide sequence ID" value="XM_040804477.1"/>
</dbReference>
<evidence type="ECO:0000256" key="10">
    <source>
        <dbReference type="SAM" id="SignalP"/>
    </source>
</evidence>
<keyword evidence="5 10" id="KW-0732">Signal</keyword>
<accession>A0A151GDQ4</accession>
<keyword evidence="13" id="KW-1185">Reference proteome</keyword>
<evidence type="ECO:0000313" key="13">
    <source>
        <dbReference type="Proteomes" id="UP000076580"/>
    </source>
</evidence>
<sequence>MYPLVPSLTVLLAAASAAAAILEMPWNRPCGTDAPPADLVTLHQKLSRKKGMARRGAYPTIDVDVRVHVIYSGQSTGKSSEHLVSNSMIQRQMAVLNEGFNATGFVFHFKGADWTYNETLTRGHHTLQFVKSLPPGGEDCLHVYMVEQVFAEDSRVAGYAPFPYRIVGTRARVVFIAIGTVPGAARPWYSRNLGRSLIHEAGHSLGLLHLHDGRDCLGDGDYVHDTPSQRAPTYLCNTKVDTCEGEPELKAGSNYMDVLHESVGPLTPTWQAKGSG</sequence>
<evidence type="ECO:0000256" key="1">
    <source>
        <dbReference type="ARBA" id="ARBA00003174"/>
    </source>
</evidence>
<keyword evidence="9" id="KW-1015">Disulfide bond</keyword>
<dbReference type="GO" id="GO:0046872">
    <property type="term" value="F:metal ion binding"/>
    <property type="evidence" value="ECO:0007669"/>
    <property type="project" value="UniProtKB-KW"/>
</dbReference>
<keyword evidence="6" id="KW-0378">Hydrolase</keyword>
<dbReference type="Pfam" id="PF05572">
    <property type="entry name" value="Peptidase_M43"/>
    <property type="match status" value="1"/>
</dbReference>
<dbReference type="InParanoid" id="A0A151GDQ4"/>
<dbReference type="GO" id="GO:0008237">
    <property type="term" value="F:metallopeptidase activity"/>
    <property type="evidence" value="ECO:0007669"/>
    <property type="project" value="UniProtKB-KW"/>
</dbReference>
<dbReference type="InterPro" id="IPR008754">
    <property type="entry name" value="Peptidase_M43"/>
</dbReference>
<organism evidence="12 13">
    <name type="scientific">Drechmeria coniospora</name>
    <name type="common">Nematophagous fungus</name>
    <name type="synonym">Meria coniospora</name>
    <dbReference type="NCBI Taxonomy" id="98403"/>
    <lineage>
        <taxon>Eukaryota</taxon>
        <taxon>Fungi</taxon>
        <taxon>Dikarya</taxon>
        <taxon>Ascomycota</taxon>
        <taxon>Pezizomycotina</taxon>
        <taxon>Sordariomycetes</taxon>
        <taxon>Hypocreomycetidae</taxon>
        <taxon>Hypocreales</taxon>
        <taxon>Ophiocordycipitaceae</taxon>
        <taxon>Drechmeria</taxon>
    </lineage>
</organism>
<comment type="similarity">
    <text evidence="2">Belongs to the peptidase M43B family.</text>
</comment>
<proteinExistence type="inferred from homology"/>
<dbReference type="OrthoDB" id="536211at2759"/>
<feature type="signal peptide" evidence="10">
    <location>
        <begin position="1"/>
        <end position="19"/>
    </location>
</feature>
<keyword evidence="8" id="KW-0482">Metalloprotease</keyword>
<feature type="chain" id="PRO_5007580451" description="Peptidase M43 pregnancy-associated plasma-A domain-containing protein" evidence="10">
    <location>
        <begin position="20"/>
        <end position="276"/>
    </location>
</feature>
<evidence type="ECO:0000256" key="2">
    <source>
        <dbReference type="ARBA" id="ARBA00008721"/>
    </source>
</evidence>
<name>A0A151GDQ4_DRECN</name>
<evidence type="ECO:0000256" key="6">
    <source>
        <dbReference type="ARBA" id="ARBA00022801"/>
    </source>
</evidence>
<dbReference type="Proteomes" id="UP000076580">
    <property type="component" value="Chromosome 03"/>
</dbReference>
<dbReference type="AlphaFoldDB" id="A0A151GDQ4"/>
<dbReference type="GeneID" id="63719834"/>
<feature type="domain" description="Peptidase M43 pregnancy-associated plasma-A" evidence="11">
    <location>
        <begin position="187"/>
        <end position="257"/>
    </location>
</feature>
<protein>
    <recommendedName>
        <fullName evidence="11">Peptidase M43 pregnancy-associated plasma-A domain-containing protein</fullName>
    </recommendedName>
</protein>
<evidence type="ECO:0000256" key="7">
    <source>
        <dbReference type="ARBA" id="ARBA00022833"/>
    </source>
</evidence>
<comment type="caution">
    <text evidence="12">The sequence shown here is derived from an EMBL/GenBank/DDBJ whole genome shotgun (WGS) entry which is preliminary data.</text>
</comment>
<dbReference type="STRING" id="98403.A0A151GDQ4"/>
<gene>
    <name evidence="12" type="ORF">DCS_07191</name>
</gene>
<evidence type="ECO:0000256" key="3">
    <source>
        <dbReference type="ARBA" id="ARBA00022670"/>
    </source>
</evidence>
<dbReference type="EMBL" id="LAYC01000003">
    <property type="protein sequence ID" value="KYK55229.1"/>
    <property type="molecule type" value="Genomic_DNA"/>
</dbReference>
<keyword evidence="7" id="KW-0862">Zinc</keyword>
<evidence type="ECO:0000256" key="4">
    <source>
        <dbReference type="ARBA" id="ARBA00022723"/>
    </source>
</evidence>
<evidence type="ECO:0000256" key="5">
    <source>
        <dbReference type="ARBA" id="ARBA00022729"/>
    </source>
</evidence>
<evidence type="ECO:0000259" key="11">
    <source>
        <dbReference type="Pfam" id="PF05572"/>
    </source>
</evidence>
<keyword evidence="4" id="KW-0479">Metal-binding</keyword>